<dbReference type="EMBL" id="BARS01024893">
    <property type="protein sequence ID" value="GAG12747.1"/>
    <property type="molecule type" value="Genomic_DNA"/>
</dbReference>
<evidence type="ECO:0000256" key="1">
    <source>
        <dbReference type="ARBA" id="ARBA00022603"/>
    </source>
</evidence>
<name>X0VNK8_9ZZZZ</name>
<keyword evidence="1" id="KW-0489">Methyltransferase</keyword>
<reference evidence="4" key="1">
    <citation type="journal article" date="2014" name="Front. Microbiol.">
        <title>High frequency of phylogenetically diverse reductive dehalogenase-homologous genes in deep subseafloor sedimentary metagenomes.</title>
        <authorList>
            <person name="Kawai M."/>
            <person name="Futagami T."/>
            <person name="Toyoda A."/>
            <person name="Takaki Y."/>
            <person name="Nishi S."/>
            <person name="Hori S."/>
            <person name="Arai W."/>
            <person name="Tsubouchi T."/>
            <person name="Morono Y."/>
            <person name="Uchiyama I."/>
            <person name="Ito T."/>
            <person name="Fujiyama A."/>
            <person name="Inagaki F."/>
            <person name="Takami H."/>
        </authorList>
    </citation>
    <scope>NUCLEOTIDE SEQUENCE</scope>
    <source>
        <strain evidence="4">Expedition CK06-06</strain>
    </source>
</reference>
<dbReference type="Gene3D" id="3.40.50.150">
    <property type="entry name" value="Vaccinia Virus protein VP39"/>
    <property type="match status" value="1"/>
</dbReference>
<dbReference type="InterPro" id="IPR002941">
    <property type="entry name" value="DNA_methylase_N4/N6"/>
</dbReference>
<evidence type="ECO:0000313" key="4">
    <source>
        <dbReference type="EMBL" id="GAG12747.1"/>
    </source>
</evidence>
<gene>
    <name evidence="4" type="ORF">S01H1_39447</name>
</gene>
<dbReference type="GO" id="GO:0005737">
    <property type="term" value="C:cytoplasm"/>
    <property type="evidence" value="ECO:0007669"/>
    <property type="project" value="TreeGrafter"/>
</dbReference>
<dbReference type="InterPro" id="IPR001091">
    <property type="entry name" value="RM_Methyltransferase"/>
</dbReference>
<dbReference type="GO" id="GO:0003677">
    <property type="term" value="F:DNA binding"/>
    <property type="evidence" value="ECO:0007669"/>
    <property type="project" value="InterPro"/>
</dbReference>
<dbReference type="GO" id="GO:0008170">
    <property type="term" value="F:N-methyltransferase activity"/>
    <property type="evidence" value="ECO:0007669"/>
    <property type="project" value="InterPro"/>
</dbReference>
<dbReference type="SUPFAM" id="SSF53335">
    <property type="entry name" value="S-adenosyl-L-methionine-dependent methyltransferases"/>
    <property type="match status" value="1"/>
</dbReference>
<comment type="caution">
    <text evidence="4">The sequence shown here is derived from an EMBL/GenBank/DDBJ whole genome shotgun (WGS) entry which is preliminary data.</text>
</comment>
<keyword evidence="2" id="KW-0808">Transferase</keyword>
<feature type="non-terminal residue" evidence="4">
    <location>
        <position position="268"/>
    </location>
</feature>
<feature type="domain" description="DNA methylase N-4/N-6" evidence="3">
    <location>
        <begin position="1"/>
        <end position="232"/>
    </location>
</feature>
<dbReference type="PANTHER" id="PTHR13370:SF3">
    <property type="entry name" value="TRNA (GUANINE(10)-N2)-METHYLTRANSFERASE HOMOLOG"/>
    <property type="match status" value="1"/>
</dbReference>
<sequence>MTSPPYNIGKDYEEKATLEAYLKNQEIIIKQLHTKLKSEGSVCWEVGNYINNGEIFPLDMYFYDIFKRLGMKLRNRIVWHFGHGLHCKNRFSGRYETILWFTKTDDYIFNLDSIRVPAKYPGKRAYKGPNKGKLSGNPLGKNPSDVWKILEDDWMAAFWEFPNVKSNHPEKTIHPCQFPIELVERCILALTNKGDYVLDPFCGVGTTLVAGLKHSRKVIGIDKELEYIKIARQRITQFFDGDLKFRPLGKKVYQPTGREKVSKVPPEW</sequence>
<dbReference type="InterPro" id="IPR029063">
    <property type="entry name" value="SAM-dependent_MTases_sf"/>
</dbReference>
<dbReference type="Pfam" id="PF01555">
    <property type="entry name" value="N6_N4_Mtase"/>
    <property type="match status" value="1"/>
</dbReference>
<proteinExistence type="predicted"/>
<dbReference type="AlphaFoldDB" id="X0VNK8"/>
<protein>
    <recommendedName>
        <fullName evidence="3">DNA methylase N-4/N-6 domain-containing protein</fullName>
    </recommendedName>
</protein>
<dbReference type="PANTHER" id="PTHR13370">
    <property type="entry name" value="RNA METHYLASE-RELATED"/>
    <property type="match status" value="1"/>
</dbReference>
<dbReference type="PRINTS" id="PR00508">
    <property type="entry name" value="S21N4MTFRASE"/>
</dbReference>
<organism evidence="4">
    <name type="scientific">marine sediment metagenome</name>
    <dbReference type="NCBI Taxonomy" id="412755"/>
    <lineage>
        <taxon>unclassified sequences</taxon>
        <taxon>metagenomes</taxon>
        <taxon>ecological metagenomes</taxon>
    </lineage>
</organism>
<evidence type="ECO:0000256" key="2">
    <source>
        <dbReference type="ARBA" id="ARBA00022679"/>
    </source>
</evidence>
<dbReference type="GO" id="GO:0009007">
    <property type="term" value="F:site-specific DNA-methyltransferase (adenine-specific) activity"/>
    <property type="evidence" value="ECO:0007669"/>
    <property type="project" value="TreeGrafter"/>
</dbReference>
<evidence type="ECO:0000259" key="3">
    <source>
        <dbReference type="Pfam" id="PF01555"/>
    </source>
</evidence>
<accession>X0VNK8</accession>
<dbReference type="GO" id="GO:0032259">
    <property type="term" value="P:methylation"/>
    <property type="evidence" value="ECO:0007669"/>
    <property type="project" value="UniProtKB-KW"/>
</dbReference>